<sequence>MVCFIAIAIMVGIIDWHDIIVRASIRLGFNRNAHAGNPGAKYRRVVPVIRIDCR</sequence>
<reference evidence="3 4" key="1">
    <citation type="submission" date="2015-03" db="EMBL/GenBank/DDBJ databases">
        <authorList>
            <consortium name="Pathogen Informatics"/>
        </authorList>
    </citation>
    <scope>NUCLEOTIDE SEQUENCE [LARGE SCALE GENOMIC DNA]</scope>
    <source>
        <strain evidence="2 3">3476</strain>
        <strain evidence="1 4">A1104</strain>
    </source>
</reference>
<protein>
    <submittedName>
        <fullName evidence="2">Uncharacterized protein</fullName>
    </submittedName>
</protein>
<evidence type="ECO:0000313" key="2">
    <source>
        <dbReference type="EMBL" id="CNU68753.1"/>
    </source>
</evidence>
<name>A0A655DIA2_SALET</name>
<organism evidence="2 3">
    <name type="scientific">Salmonella enterica subsp. enterica serovar Bovismorbificans</name>
    <dbReference type="NCBI Taxonomy" id="58097"/>
    <lineage>
        <taxon>Bacteria</taxon>
        <taxon>Pseudomonadati</taxon>
        <taxon>Pseudomonadota</taxon>
        <taxon>Gammaproteobacteria</taxon>
        <taxon>Enterobacterales</taxon>
        <taxon>Enterobacteriaceae</taxon>
        <taxon>Salmonella</taxon>
    </lineage>
</organism>
<dbReference type="EMBL" id="CQPA01000019">
    <property type="protein sequence ID" value="CNU35270.1"/>
    <property type="molecule type" value="Genomic_DNA"/>
</dbReference>
<dbReference type="AlphaFoldDB" id="A0A655DIA2"/>
<accession>A0A655DIA2</accession>
<dbReference type="EMBL" id="CQPC01000049">
    <property type="protein sequence ID" value="CNU68753.1"/>
    <property type="molecule type" value="Genomic_DNA"/>
</dbReference>
<gene>
    <name evidence="1" type="ORF">ERS008198_02564</name>
    <name evidence="2" type="ORF">ERS008202_03314</name>
</gene>
<dbReference type="Proteomes" id="UP000039541">
    <property type="component" value="Unassembled WGS sequence"/>
</dbReference>
<evidence type="ECO:0000313" key="1">
    <source>
        <dbReference type="EMBL" id="CNU35270.1"/>
    </source>
</evidence>
<evidence type="ECO:0000313" key="4">
    <source>
        <dbReference type="Proteomes" id="UP000041314"/>
    </source>
</evidence>
<dbReference type="Proteomes" id="UP000041314">
    <property type="component" value="Unassembled WGS sequence"/>
</dbReference>
<proteinExistence type="predicted"/>
<evidence type="ECO:0000313" key="3">
    <source>
        <dbReference type="Proteomes" id="UP000039541"/>
    </source>
</evidence>